<dbReference type="CDD" id="cd00096">
    <property type="entry name" value="Ig"/>
    <property type="match status" value="2"/>
</dbReference>
<accession>A0ABV0WI67</accession>
<dbReference type="SMART" id="SM00408">
    <property type="entry name" value="IGc2"/>
    <property type="match status" value="4"/>
</dbReference>
<dbReference type="PROSITE" id="PS51257">
    <property type="entry name" value="PROKAR_LIPOPROTEIN"/>
    <property type="match status" value="1"/>
</dbReference>
<feature type="domain" description="Ig-like" evidence="7">
    <location>
        <begin position="127"/>
        <end position="220"/>
    </location>
</feature>
<dbReference type="InterPro" id="IPR007110">
    <property type="entry name" value="Ig-like_dom"/>
</dbReference>
<evidence type="ECO:0000256" key="6">
    <source>
        <dbReference type="SAM" id="SignalP"/>
    </source>
</evidence>
<dbReference type="InterPro" id="IPR013098">
    <property type="entry name" value="Ig_I-set"/>
</dbReference>
<evidence type="ECO:0000313" key="9">
    <source>
        <dbReference type="Proteomes" id="UP001444071"/>
    </source>
</evidence>
<feature type="chain" id="PRO_5045963878" description="Ig-like domain-containing protein" evidence="6">
    <location>
        <begin position="21"/>
        <end position="538"/>
    </location>
</feature>
<dbReference type="PANTHER" id="PTHR44337">
    <property type="entry name" value="CARCINOEMBRYONIC ANTIGEN-RELATED CELL ADHESION MOLECULE 8"/>
    <property type="match status" value="1"/>
</dbReference>
<gene>
    <name evidence="8" type="ORF">XENORESO_004886</name>
</gene>
<evidence type="ECO:0000256" key="4">
    <source>
        <dbReference type="ARBA" id="ARBA00023319"/>
    </source>
</evidence>
<evidence type="ECO:0000313" key="8">
    <source>
        <dbReference type="EMBL" id="MEQ2268568.1"/>
    </source>
</evidence>
<evidence type="ECO:0000256" key="1">
    <source>
        <dbReference type="ARBA" id="ARBA00022729"/>
    </source>
</evidence>
<feature type="domain" description="Ig-like" evidence="7">
    <location>
        <begin position="411"/>
        <end position="493"/>
    </location>
</feature>
<dbReference type="Pfam" id="PF07679">
    <property type="entry name" value="I-set"/>
    <property type="match status" value="1"/>
</dbReference>
<sequence>MDRIGLSLLFLFASTGCCVGSNILPLGPVDVIVGNNVTLNILPAKTSDDIIIWGFSNGEDPVNVATLRPNGVHVNDGYKGRASVNSTNGYLTLTSLRSQDTGDYTLTILTAGGDTLTGKIEVRVLDPVSSVVITSDLPEAIEHNSTVVLTCSSKGSLLTFTWTNNSNPIVSDGKRLTLTNEQSSSKLTIKDVLRYDLVGPIVCTATNKLERQSSAPFNLTVYYGPEDVIIKPSATSQYIPSKSDFNLTCSASSSPSATFTWFHDEKELKATGQVLTLKVIEEQGFGKNIGDYKCVAQNAKTKRAVPSAPVRFSVIEPISGVIFTGPTAVLIADNSTANLSCQASVGNVTDRVWLKDGKALSASSHIVFSSDSSSIFINMLKKEDNGKYTCQLINSVSKQEAHFLMVVNYGPESAEVKGKAEVKLEQPVEFTCTALSLPPAKITWRINGTVISGQTENVLILDKASYKDSGKYTCEASNAVTGRAATSSSYTLTVKEEIDEGLSDGAIAGIVIACLVAVAASIALFFYCRAKVPVSSPY</sequence>
<name>A0ABV0WI67_9TELE</name>
<feature type="domain" description="Ig-like" evidence="7">
    <location>
        <begin position="225"/>
        <end position="313"/>
    </location>
</feature>
<protein>
    <recommendedName>
        <fullName evidence="7">Ig-like domain-containing protein</fullName>
    </recommendedName>
</protein>
<proteinExistence type="predicted"/>
<dbReference type="Gene3D" id="2.60.40.10">
    <property type="entry name" value="Immunoglobulins"/>
    <property type="match status" value="5"/>
</dbReference>
<feature type="signal peptide" evidence="6">
    <location>
        <begin position="1"/>
        <end position="20"/>
    </location>
</feature>
<dbReference type="InterPro" id="IPR052598">
    <property type="entry name" value="IgSF_CEA-related"/>
</dbReference>
<dbReference type="SMART" id="SM00409">
    <property type="entry name" value="IG"/>
    <property type="match status" value="5"/>
</dbReference>
<dbReference type="PANTHER" id="PTHR44337:SF17">
    <property type="entry name" value="CARCINOEMBRYONIC ANTIGEN-RELATED CELL ADHESION MOLECULE 5 ISOFORM X1"/>
    <property type="match status" value="1"/>
</dbReference>
<dbReference type="Pfam" id="PF13927">
    <property type="entry name" value="Ig_3"/>
    <property type="match status" value="1"/>
</dbReference>
<dbReference type="InterPro" id="IPR003599">
    <property type="entry name" value="Ig_sub"/>
</dbReference>
<feature type="domain" description="Ig-like" evidence="7">
    <location>
        <begin position="317"/>
        <end position="401"/>
    </location>
</feature>
<keyword evidence="2" id="KW-1015">Disulfide bond</keyword>
<evidence type="ECO:0000256" key="3">
    <source>
        <dbReference type="ARBA" id="ARBA00023180"/>
    </source>
</evidence>
<keyword evidence="1 6" id="KW-0732">Signal</keyword>
<feature type="transmembrane region" description="Helical" evidence="5">
    <location>
        <begin position="506"/>
        <end position="528"/>
    </location>
</feature>
<dbReference type="InterPro" id="IPR003598">
    <property type="entry name" value="Ig_sub2"/>
</dbReference>
<keyword evidence="5" id="KW-0472">Membrane</keyword>
<evidence type="ECO:0000256" key="5">
    <source>
        <dbReference type="SAM" id="Phobius"/>
    </source>
</evidence>
<evidence type="ECO:0000259" key="7">
    <source>
        <dbReference type="PROSITE" id="PS50835"/>
    </source>
</evidence>
<dbReference type="SUPFAM" id="SSF48726">
    <property type="entry name" value="Immunoglobulin"/>
    <property type="match status" value="4"/>
</dbReference>
<dbReference type="EMBL" id="JAHRIM010050232">
    <property type="protein sequence ID" value="MEQ2268568.1"/>
    <property type="molecule type" value="Genomic_DNA"/>
</dbReference>
<keyword evidence="5" id="KW-1133">Transmembrane helix</keyword>
<keyword evidence="3" id="KW-0325">Glycoprotein</keyword>
<dbReference type="Proteomes" id="UP001444071">
    <property type="component" value="Unassembled WGS sequence"/>
</dbReference>
<dbReference type="Pfam" id="PF13895">
    <property type="entry name" value="Ig_2"/>
    <property type="match status" value="2"/>
</dbReference>
<dbReference type="PROSITE" id="PS50835">
    <property type="entry name" value="IG_LIKE"/>
    <property type="match status" value="4"/>
</dbReference>
<reference evidence="8 9" key="1">
    <citation type="submission" date="2021-06" db="EMBL/GenBank/DDBJ databases">
        <authorList>
            <person name="Palmer J.M."/>
        </authorList>
    </citation>
    <scope>NUCLEOTIDE SEQUENCE [LARGE SCALE GENOMIC DNA]</scope>
    <source>
        <strain evidence="8 9">XR_2019</strain>
        <tissue evidence="8">Muscle</tissue>
    </source>
</reference>
<keyword evidence="4" id="KW-0393">Immunoglobulin domain</keyword>
<organism evidence="8 9">
    <name type="scientific">Xenotaenia resolanae</name>
    <dbReference type="NCBI Taxonomy" id="208358"/>
    <lineage>
        <taxon>Eukaryota</taxon>
        <taxon>Metazoa</taxon>
        <taxon>Chordata</taxon>
        <taxon>Craniata</taxon>
        <taxon>Vertebrata</taxon>
        <taxon>Euteleostomi</taxon>
        <taxon>Actinopterygii</taxon>
        <taxon>Neopterygii</taxon>
        <taxon>Teleostei</taxon>
        <taxon>Neoteleostei</taxon>
        <taxon>Acanthomorphata</taxon>
        <taxon>Ovalentaria</taxon>
        <taxon>Atherinomorphae</taxon>
        <taxon>Cyprinodontiformes</taxon>
        <taxon>Goodeidae</taxon>
        <taxon>Xenotaenia</taxon>
    </lineage>
</organism>
<keyword evidence="9" id="KW-1185">Reference proteome</keyword>
<dbReference type="InterPro" id="IPR013783">
    <property type="entry name" value="Ig-like_fold"/>
</dbReference>
<evidence type="ECO:0000256" key="2">
    <source>
        <dbReference type="ARBA" id="ARBA00023157"/>
    </source>
</evidence>
<keyword evidence="5" id="KW-0812">Transmembrane</keyword>
<dbReference type="InterPro" id="IPR036179">
    <property type="entry name" value="Ig-like_dom_sf"/>
</dbReference>
<comment type="caution">
    <text evidence="8">The sequence shown here is derived from an EMBL/GenBank/DDBJ whole genome shotgun (WGS) entry which is preliminary data.</text>
</comment>